<dbReference type="Gene3D" id="1.20.870.10">
    <property type="entry name" value="Son of sevenless (SoS) protein Chain: S domain 1"/>
    <property type="match status" value="1"/>
</dbReference>
<dbReference type="CDD" id="cd17209">
    <property type="entry name" value="RA_RalGDS"/>
    <property type="match status" value="1"/>
</dbReference>
<evidence type="ECO:0000256" key="1">
    <source>
        <dbReference type="ARBA" id="ARBA00022553"/>
    </source>
</evidence>
<dbReference type="InterPro" id="IPR000159">
    <property type="entry name" value="RA_dom"/>
</dbReference>
<dbReference type="FunFam" id="1.20.870.10:FF:000003">
    <property type="entry name" value="Ral guanine nucleotide dissociation stimulator isoform 1"/>
    <property type="match status" value="1"/>
</dbReference>
<dbReference type="SMART" id="SM00147">
    <property type="entry name" value="RasGEF"/>
    <property type="match status" value="1"/>
</dbReference>
<protein>
    <recommendedName>
        <fullName evidence="10">Ral guanine nucleotide dissociation stimulator</fullName>
    </recommendedName>
</protein>
<dbReference type="SUPFAM" id="SSF54236">
    <property type="entry name" value="Ubiquitin-like"/>
    <property type="match status" value="1"/>
</dbReference>
<keyword evidence="9" id="KW-1185">Reference proteome</keyword>
<dbReference type="FunFam" id="1.10.840.10:FF:000005">
    <property type="entry name" value="Ral guanine nucleotide dissociation stimulator isoform 1"/>
    <property type="match status" value="1"/>
</dbReference>
<dbReference type="PROSITE" id="PS00720">
    <property type="entry name" value="RASGEF"/>
    <property type="match status" value="1"/>
</dbReference>
<dbReference type="InterPro" id="IPR001895">
    <property type="entry name" value="RASGEF_cat_dom"/>
</dbReference>
<dbReference type="Gene3D" id="3.10.20.90">
    <property type="entry name" value="Phosphatidylinositol 3-kinase Catalytic Subunit, Chain A, domain 1"/>
    <property type="match status" value="1"/>
</dbReference>
<dbReference type="PANTHER" id="PTHR23113:SF35">
    <property type="entry name" value="RAL GUANINE NUCLEOTIDE DISSOCIATION STIMULATOR"/>
    <property type="match status" value="1"/>
</dbReference>
<dbReference type="InterPro" id="IPR029071">
    <property type="entry name" value="Ubiquitin-like_domsf"/>
</dbReference>
<dbReference type="InterPro" id="IPR019804">
    <property type="entry name" value="Ras_G-nucl-exch_fac_CS"/>
</dbReference>
<evidence type="ECO:0008006" key="10">
    <source>
        <dbReference type="Google" id="ProtNLM"/>
    </source>
</evidence>
<feature type="region of interest" description="Disordered" evidence="4">
    <location>
        <begin position="614"/>
        <end position="671"/>
    </location>
</feature>
<dbReference type="PANTHER" id="PTHR23113">
    <property type="entry name" value="GUANINE NUCLEOTIDE EXCHANGE FACTOR"/>
    <property type="match status" value="1"/>
</dbReference>
<evidence type="ECO:0000256" key="2">
    <source>
        <dbReference type="ARBA" id="ARBA00022658"/>
    </source>
</evidence>
<feature type="compositionally biased region" description="Low complexity" evidence="4">
    <location>
        <begin position="640"/>
        <end position="654"/>
    </location>
</feature>
<proteinExistence type="predicted"/>
<gene>
    <name evidence="8" type="ORF">HJG63_010512</name>
</gene>
<keyword evidence="1" id="KW-0597">Phosphoprotein</keyword>
<dbReference type="InterPro" id="IPR015758">
    <property type="entry name" value="RalGDS_RA"/>
</dbReference>
<dbReference type="Pfam" id="PF00788">
    <property type="entry name" value="RA"/>
    <property type="match status" value="1"/>
</dbReference>
<dbReference type="PROSITE" id="PS50009">
    <property type="entry name" value="RASGEF_CAT"/>
    <property type="match status" value="1"/>
</dbReference>
<dbReference type="InterPro" id="IPR023578">
    <property type="entry name" value="Ras_GEF_dom_sf"/>
</dbReference>
<dbReference type="PROSITE" id="PS50200">
    <property type="entry name" value="RA"/>
    <property type="match status" value="1"/>
</dbReference>
<sequence length="801" mass="88854">MMVDCQSSTQEIGEELVNGLIYSISLRKVQLPHGGSKGQRWLGCENESALNLYETCKVRTVKAGTLERLVEHLVPAFQGSDLSYVTVFLCTYRTFTTTQQVLDLLFKRYGCILPYSHEDGGPQDQLRDAISSILGTWLDQYSEDFCQPPDFPCLKQLVAYVQLNMPGSDLERRAHLLLAQLEHAELAEAGLEALSPAPAPAPALKPEPEAALAPARASSPLPALELEPEPAPEPESSPAPELEPAPAPEPSWPVPRASENGLSEEKPHLLGFPPDLVAEQFTLMDAELFKKVVPYHCLGSIWSQRDKKGKEHLAPTVRATVTQFNSVANCVITTCLGDRNVTARDRARVVEHWIEVARECRVLKNFSSLYAILSALQSNSIHRLKKTWEEVSRDSFRIFQKLSEIFSDENNYSLSRELLIKEGTSKFATLEMNPKRAQKRPKETGVIQGTVPYLGTFLTDLVMLDTAMKDYLYGRLINFEKRRKEFEVIAQIKLLQSACNNYSLEPEQHFGAWFRAMERLSETESYNLSCELEPPSESASNTLKAKKNMAIVKRWSDRQAPSTELSTSGSSHSKSCDQLRCGPYLSSGDMADTLSVHSAGSSSSDVEEISMSFVPESPDGQEKKFWESTSPWSPETSGISSASSSTSSSSASTTPVAGARTHKRSVSGVSSHSASLPLYNQQVGDSCIIRVSLDVDNGNMYKSILVTSQDKAPAVIRKAMDKHNLDEDEPDHYELVQVISDERKLKIPENANVFYAMNSTANYDFVLKRRPFTKGTKVRHGASSTLPRMKQKGLKIAKGIF</sequence>
<dbReference type="Pfam" id="PF00617">
    <property type="entry name" value="RasGEF"/>
    <property type="match status" value="1"/>
</dbReference>
<dbReference type="PROSITE" id="PS50212">
    <property type="entry name" value="RASGEF_NTER"/>
    <property type="match status" value="1"/>
</dbReference>
<dbReference type="Gene3D" id="1.10.840.10">
    <property type="entry name" value="Ras guanine-nucleotide exchange factors catalytic domain"/>
    <property type="match status" value="1"/>
</dbReference>
<evidence type="ECO:0000259" key="7">
    <source>
        <dbReference type="PROSITE" id="PS50212"/>
    </source>
</evidence>
<dbReference type="FunFam" id="3.10.20.90:FF:000042">
    <property type="entry name" value="Ral guanine nucleotide dissociation stimulator isoform 1"/>
    <property type="match status" value="1"/>
</dbReference>
<dbReference type="InterPro" id="IPR036964">
    <property type="entry name" value="RASGEF_cat_dom_sf"/>
</dbReference>
<feature type="compositionally biased region" description="Low complexity" evidence="4">
    <location>
        <begin position="562"/>
        <end position="573"/>
    </location>
</feature>
<evidence type="ECO:0000259" key="5">
    <source>
        <dbReference type="PROSITE" id="PS50009"/>
    </source>
</evidence>
<dbReference type="CDD" id="cd06224">
    <property type="entry name" value="REM"/>
    <property type="match status" value="1"/>
</dbReference>
<organism evidence="8 9">
    <name type="scientific">Rousettus aegyptiacus</name>
    <name type="common">Egyptian fruit bat</name>
    <name type="synonym">Pteropus aegyptiacus</name>
    <dbReference type="NCBI Taxonomy" id="9407"/>
    <lineage>
        <taxon>Eukaryota</taxon>
        <taxon>Metazoa</taxon>
        <taxon>Chordata</taxon>
        <taxon>Craniata</taxon>
        <taxon>Vertebrata</taxon>
        <taxon>Euteleostomi</taxon>
        <taxon>Mammalia</taxon>
        <taxon>Eutheria</taxon>
        <taxon>Laurasiatheria</taxon>
        <taxon>Chiroptera</taxon>
        <taxon>Yinpterochiroptera</taxon>
        <taxon>Pteropodoidea</taxon>
        <taxon>Pteropodidae</taxon>
        <taxon>Rousettinae</taxon>
        <taxon>Rousettus</taxon>
    </lineage>
</organism>
<evidence type="ECO:0000313" key="8">
    <source>
        <dbReference type="EMBL" id="KAF6485266.1"/>
    </source>
</evidence>
<dbReference type="GO" id="GO:0005886">
    <property type="term" value="C:plasma membrane"/>
    <property type="evidence" value="ECO:0007669"/>
    <property type="project" value="TreeGrafter"/>
</dbReference>
<feature type="region of interest" description="Disordered" evidence="4">
    <location>
        <begin position="197"/>
        <end position="267"/>
    </location>
</feature>
<evidence type="ECO:0000259" key="6">
    <source>
        <dbReference type="PROSITE" id="PS50200"/>
    </source>
</evidence>
<keyword evidence="2 3" id="KW-0344">Guanine-nucleotide releasing factor</keyword>
<comment type="caution">
    <text evidence="8">The sequence shown here is derived from an EMBL/GenBank/DDBJ whole genome shotgun (WGS) entry which is preliminary data.</text>
</comment>
<feature type="compositionally biased region" description="Low complexity" evidence="4">
    <location>
        <begin position="209"/>
        <end position="225"/>
    </location>
</feature>
<evidence type="ECO:0000256" key="4">
    <source>
        <dbReference type="SAM" id="MobiDB-lite"/>
    </source>
</evidence>
<dbReference type="AlphaFoldDB" id="A0A7J8IKU9"/>
<dbReference type="EMBL" id="JACASE010000003">
    <property type="protein sequence ID" value="KAF6485266.1"/>
    <property type="molecule type" value="Genomic_DNA"/>
</dbReference>
<reference evidence="8 9" key="1">
    <citation type="journal article" date="2020" name="Nature">
        <title>Six reference-quality genomes reveal evolution of bat adaptations.</title>
        <authorList>
            <person name="Jebb D."/>
            <person name="Huang Z."/>
            <person name="Pippel M."/>
            <person name="Hughes G.M."/>
            <person name="Lavrichenko K."/>
            <person name="Devanna P."/>
            <person name="Winkler S."/>
            <person name="Jermiin L.S."/>
            <person name="Skirmuntt E.C."/>
            <person name="Katzourakis A."/>
            <person name="Burkitt-Gray L."/>
            <person name="Ray D.A."/>
            <person name="Sullivan K.A.M."/>
            <person name="Roscito J.G."/>
            <person name="Kirilenko B.M."/>
            <person name="Davalos L.M."/>
            <person name="Corthals A.P."/>
            <person name="Power M.L."/>
            <person name="Jones G."/>
            <person name="Ransome R.D."/>
            <person name="Dechmann D.K.N."/>
            <person name="Locatelli A.G."/>
            <person name="Puechmaille S.J."/>
            <person name="Fedrigo O."/>
            <person name="Jarvis E.D."/>
            <person name="Hiller M."/>
            <person name="Vernes S.C."/>
            <person name="Myers E.W."/>
            <person name="Teeling E.C."/>
        </authorList>
    </citation>
    <scope>NUCLEOTIDE SEQUENCE [LARGE SCALE GENOMIC DNA]</scope>
    <source>
        <strain evidence="8">MRouAeg1</strain>
        <tissue evidence="8">Muscle</tissue>
    </source>
</reference>
<feature type="compositionally biased region" description="Pro residues" evidence="4">
    <location>
        <begin position="233"/>
        <end position="253"/>
    </location>
</feature>
<dbReference type="GO" id="GO:0005085">
    <property type="term" value="F:guanyl-nucleotide exchange factor activity"/>
    <property type="evidence" value="ECO:0007669"/>
    <property type="project" value="UniProtKB-KW"/>
</dbReference>
<feature type="compositionally biased region" description="Polar residues" evidence="4">
    <location>
        <begin position="627"/>
        <end position="639"/>
    </location>
</feature>
<dbReference type="Proteomes" id="UP000593571">
    <property type="component" value="Unassembled WGS sequence"/>
</dbReference>
<feature type="domain" description="Ras-GEF" evidence="5">
    <location>
        <begin position="273"/>
        <end position="535"/>
    </location>
</feature>
<feature type="domain" description="Ras-associating" evidence="6">
    <location>
        <begin position="685"/>
        <end position="772"/>
    </location>
</feature>
<dbReference type="GO" id="GO:0007265">
    <property type="term" value="P:Ras protein signal transduction"/>
    <property type="evidence" value="ECO:0007669"/>
    <property type="project" value="TreeGrafter"/>
</dbReference>
<dbReference type="CDD" id="cd00155">
    <property type="entry name" value="RasGEF"/>
    <property type="match status" value="1"/>
</dbReference>
<evidence type="ECO:0000256" key="3">
    <source>
        <dbReference type="PROSITE-ProRule" id="PRU00168"/>
    </source>
</evidence>
<name>A0A7J8IKU9_ROUAE</name>
<dbReference type="InterPro" id="IPR000651">
    <property type="entry name" value="Ras-like_Gua-exchang_fac_N"/>
</dbReference>
<dbReference type="SMART" id="SM00229">
    <property type="entry name" value="RasGEFN"/>
    <property type="match status" value="1"/>
</dbReference>
<dbReference type="Pfam" id="PF00618">
    <property type="entry name" value="RasGEF_N"/>
    <property type="match status" value="1"/>
</dbReference>
<evidence type="ECO:0000313" key="9">
    <source>
        <dbReference type="Proteomes" id="UP000593571"/>
    </source>
</evidence>
<accession>A0A7J8IKU9</accession>
<feature type="domain" description="N-terminal Ras-GEF" evidence="7">
    <location>
        <begin position="57"/>
        <end position="182"/>
    </location>
</feature>
<feature type="region of interest" description="Disordered" evidence="4">
    <location>
        <begin position="557"/>
        <end position="576"/>
    </location>
</feature>
<dbReference type="SUPFAM" id="SSF48366">
    <property type="entry name" value="Ras GEF"/>
    <property type="match status" value="1"/>
</dbReference>
<dbReference type="SMART" id="SM00314">
    <property type="entry name" value="RA"/>
    <property type="match status" value="1"/>
</dbReference>
<dbReference type="InterPro" id="IPR008937">
    <property type="entry name" value="Ras-like_GEF"/>
</dbReference>